<dbReference type="InterPro" id="IPR000014">
    <property type="entry name" value="PAS"/>
</dbReference>
<dbReference type="SUPFAM" id="SSF158472">
    <property type="entry name" value="HAMP domain-like"/>
    <property type="match status" value="1"/>
</dbReference>
<evidence type="ECO:0000313" key="20">
    <source>
        <dbReference type="Proteomes" id="UP000095200"/>
    </source>
</evidence>
<evidence type="ECO:0000256" key="1">
    <source>
        <dbReference type="ARBA" id="ARBA00000085"/>
    </source>
</evidence>
<dbReference type="Gene3D" id="3.30.565.10">
    <property type="entry name" value="Histidine kinase-like ATPase, C-terminal domain"/>
    <property type="match status" value="1"/>
</dbReference>
<evidence type="ECO:0000256" key="5">
    <source>
        <dbReference type="ARBA" id="ARBA00022553"/>
    </source>
</evidence>
<dbReference type="GO" id="GO:0005524">
    <property type="term" value="F:ATP binding"/>
    <property type="evidence" value="ECO:0007669"/>
    <property type="project" value="UniProtKB-KW"/>
</dbReference>
<dbReference type="InterPro" id="IPR005467">
    <property type="entry name" value="His_kinase_dom"/>
</dbReference>
<dbReference type="Gene3D" id="6.10.340.10">
    <property type="match status" value="1"/>
</dbReference>
<gene>
    <name evidence="19" type="ORF">DPF_2523</name>
</gene>
<keyword evidence="4" id="KW-1003">Cell membrane</keyword>
<dbReference type="GO" id="GO:0006355">
    <property type="term" value="P:regulation of DNA-templated transcription"/>
    <property type="evidence" value="ECO:0007669"/>
    <property type="project" value="InterPro"/>
</dbReference>
<evidence type="ECO:0000256" key="6">
    <source>
        <dbReference type="ARBA" id="ARBA00022679"/>
    </source>
</evidence>
<evidence type="ECO:0000256" key="15">
    <source>
        <dbReference type="SAM" id="Phobius"/>
    </source>
</evidence>
<dbReference type="InterPro" id="IPR050980">
    <property type="entry name" value="2C_sensor_his_kinase"/>
</dbReference>
<dbReference type="PROSITE" id="PS50885">
    <property type="entry name" value="HAMP"/>
    <property type="match status" value="1"/>
</dbReference>
<feature type="transmembrane region" description="Helical" evidence="15">
    <location>
        <begin position="52"/>
        <end position="73"/>
    </location>
</feature>
<keyword evidence="8" id="KW-0547">Nucleotide-binding</keyword>
<dbReference type="SMART" id="SM00388">
    <property type="entry name" value="HisKA"/>
    <property type="match status" value="1"/>
</dbReference>
<dbReference type="OrthoDB" id="9781147at2"/>
<dbReference type="Pfam" id="PF00672">
    <property type="entry name" value="HAMP"/>
    <property type="match status" value="1"/>
</dbReference>
<keyword evidence="9 19" id="KW-0418">Kinase</keyword>
<evidence type="ECO:0000313" key="19">
    <source>
        <dbReference type="EMBL" id="GAU09790.1"/>
    </source>
</evidence>
<keyword evidence="6" id="KW-0808">Transferase</keyword>
<organism evidence="19 20">
    <name type="scientific">Desulfoplanes formicivorans</name>
    <dbReference type="NCBI Taxonomy" id="1592317"/>
    <lineage>
        <taxon>Bacteria</taxon>
        <taxon>Pseudomonadati</taxon>
        <taxon>Thermodesulfobacteriota</taxon>
        <taxon>Desulfovibrionia</taxon>
        <taxon>Desulfovibrionales</taxon>
        <taxon>Desulfoplanaceae</taxon>
        <taxon>Desulfoplanes</taxon>
    </lineage>
</organism>
<keyword evidence="7 15" id="KW-0812">Transmembrane</keyword>
<dbReference type="PROSITE" id="PS50112">
    <property type="entry name" value="PAS"/>
    <property type="match status" value="1"/>
</dbReference>
<feature type="domain" description="Histidine kinase" evidence="16">
    <location>
        <begin position="523"/>
        <end position="735"/>
    </location>
</feature>
<dbReference type="SUPFAM" id="SSF55785">
    <property type="entry name" value="PYP-like sensor domain (PAS domain)"/>
    <property type="match status" value="1"/>
</dbReference>
<dbReference type="SMART" id="SM00387">
    <property type="entry name" value="HATPase_c"/>
    <property type="match status" value="1"/>
</dbReference>
<evidence type="ECO:0000256" key="12">
    <source>
        <dbReference type="ARBA" id="ARBA00023012"/>
    </source>
</evidence>
<evidence type="ECO:0000256" key="13">
    <source>
        <dbReference type="ARBA" id="ARBA00023136"/>
    </source>
</evidence>
<feature type="transmembrane region" description="Helical" evidence="15">
    <location>
        <begin position="26"/>
        <end position="46"/>
    </location>
</feature>
<dbReference type="SMART" id="SM00091">
    <property type="entry name" value="PAS"/>
    <property type="match status" value="1"/>
</dbReference>
<dbReference type="CDD" id="cd06225">
    <property type="entry name" value="HAMP"/>
    <property type="match status" value="1"/>
</dbReference>
<comment type="catalytic activity">
    <reaction evidence="1">
        <text>ATP + protein L-histidine = ADP + protein N-phospho-L-histidine.</text>
        <dbReference type="EC" id="2.7.13.3"/>
    </reaction>
</comment>
<dbReference type="CDD" id="cd00075">
    <property type="entry name" value="HATPase"/>
    <property type="match status" value="1"/>
</dbReference>
<dbReference type="InterPro" id="IPR035965">
    <property type="entry name" value="PAS-like_dom_sf"/>
</dbReference>
<dbReference type="GO" id="GO:0000155">
    <property type="term" value="F:phosphorelay sensor kinase activity"/>
    <property type="evidence" value="ECO:0007669"/>
    <property type="project" value="InterPro"/>
</dbReference>
<evidence type="ECO:0000256" key="10">
    <source>
        <dbReference type="ARBA" id="ARBA00022840"/>
    </source>
</evidence>
<dbReference type="PANTHER" id="PTHR44936">
    <property type="entry name" value="SENSOR PROTEIN CREC"/>
    <property type="match status" value="1"/>
</dbReference>
<keyword evidence="11 15" id="KW-1133">Transmembrane helix</keyword>
<evidence type="ECO:0000256" key="9">
    <source>
        <dbReference type="ARBA" id="ARBA00022777"/>
    </source>
</evidence>
<reference evidence="20" key="1">
    <citation type="submission" date="2016-06" db="EMBL/GenBank/DDBJ databases">
        <title>Draft genome sequence of Desulfoplanes formicivorans strain Pf12B.</title>
        <authorList>
            <person name="Watanabe M."/>
            <person name="Kojima H."/>
            <person name="Fukui M."/>
        </authorList>
    </citation>
    <scope>NUCLEOTIDE SEQUENCE [LARGE SCALE GENOMIC DNA]</scope>
    <source>
        <strain evidence="20">Pf12B</strain>
    </source>
</reference>
<dbReference type="InterPro" id="IPR045671">
    <property type="entry name" value="NtrY-like_N"/>
</dbReference>
<keyword evidence="12" id="KW-0902">Two-component regulatory system</keyword>
<feature type="transmembrane region" description="Helical" evidence="15">
    <location>
        <begin position="255"/>
        <end position="274"/>
    </location>
</feature>
<dbReference type="NCBIfam" id="TIGR00229">
    <property type="entry name" value="sensory_box"/>
    <property type="match status" value="1"/>
</dbReference>
<evidence type="ECO:0000259" key="17">
    <source>
        <dbReference type="PROSITE" id="PS50112"/>
    </source>
</evidence>
<evidence type="ECO:0000259" key="16">
    <source>
        <dbReference type="PROSITE" id="PS50109"/>
    </source>
</evidence>
<feature type="transmembrane region" description="Helical" evidence="15">
    <location>
        <begin position="94"/>
        <end position="116"/>
    </location>
</feature>
<comment type="caution">
    <text evidence="19">The sequence shown here is derived from an EMBL/GenBank/DDBJ whole genome shotgun (WGS) entry which is preliminary data.</text>
</comment>
<accession>A0A194AKM3</accession>
<dbReference type="InterPro" id="IPR003594">
    <property type="entry name" value="HATPase_dom"/>
</dbReference>
<dbReference type="EC" id="2.7.13.3" evidence="3"/>
<feature type="domain" description="PAS" evidence="17">
    <location>
        <begin position="392"/>
        <end position="462"/>
    </location>
</feature>
<evidence type="ECO:0000256" key="14">
    <source>
        <dbReference type="SAM" id="Coils"/>
    </source>
</evidence>
<dbReference type="PROSITE" id="PS50109">
    <property type="entry name" value="HIS_KIN"/>
    <property type="match status" value="1"/>
</dbReference>
<dbReference type="Gene3D" id="1.10.287.130">
    <property type="match status" value="1"/>
</dbReference>
<dbReference type="SMART" id="SM00304">
    <property type="entry name" value="HAMP"/>
    <property type="match status" value="1"/>
</dbReference>
<dbReference type="CDD" id="cd00082">
    <property type="entry name" value="HisKA"/>
    <property type="match status" value="1"/>
</dbReference>
<dbReference type="Pfam" id="PF19312">
    <property type="entry name" value="NtrY_N"/>
    <property type="match status" value="1"/>
</dbReference>
<feature type="domain" description="HAMP" evidence="18">
    <location>
        <begin position="321"/>
        <end position="373"/>
    </location>
</feature>
<dbReference type="InterPro" id="IPR004358">
    <property type="entry name" value="Sig_transdc_His_kin-like_C"/>
</dbReference>
<feature type="coiled-coil region" evidence="14">
    <location>
        <begin position="365"/>
        <end position="399"/>
    </location>
</feature>
<dbReference type="PRINTS" id="PR00344">
    <property type="entry name" value="BCTRLSENSOR"/>
</dbReference>
<dbReference type="Gene3D" id="3.30.450.20">
    <property type="entry name" value="PAS domain"/>
    <property type="match status" value="1"/>
</dbReference>
<dbReference type="Pfam" id="PF00989">
    <property type="entry name" value="PAS"/>
    <property type="match status" value="1"/>
</dbReference>
<dbReference type="CDD" id="cd00130">
    <property type="entry name" value="PAS"/>
    <property type="match status" value="1"/>
</dbReference>
<dbReference type="RefSeq" id="WP_069860169.1">
    <property type="nucleotide sequence ID" value="NZ_BDFE01000020.1"/>
</dbReference>
<dbReference type="Proteomes" id="UP000095200">
    <property type="component" value="Unassembled WGS sequence"/>
</dbReference>
<keyword evidence="5" id="KW-0597">Phosphoprotein</keyword>
<evidence type="ECO:0000256" key="2">
    <source>
        <dbReference type="ARBA" id="ARBA00004651"/>
    </source>
</evidence>
<dbReference type="InterPro" id="IPR017232">
    <property type="entry name" value="NtrY"/>
</dbReference>
<dbReference type="EMBL" id="BDFE01000020">
    <property type="protein sequence ID" value="GAU09790.1"/>
    <property type="molecule type" value="Genomic_DNA"/>
</dbReference>
<name>A0A194AKM3_9BACT</name>
<evidence type="ECO:0000256" key="4">
    <source>
        <dbReference type="ARBA" id="ARBA00022475"/>
    </source>
</evidence>
<keyword evidence="13 15" id="KW-0472">Membrane</keyword>
<evidence type="ECO:0000259" key="18">
    <source>
        <dbReference type="PROSITE" id="PS50885"/>
    </source>
</evidence>
<dbReference type="InterPro" id="IPR013767">
    <property type="entry name" value="PAS_fold"/>
</dbReference>
<feature type="transmembrane region" description="Helical" evidence="15">
    <location>
        <begin position="295"/>
        <end position="317"/>
    </location>
</feature>
<dbReference type="InterPro" id="IPR036097">
    <property type="entry name" value="HisK_dim/P_sf"/>
</dbReference>
<dbReference type="GO" id="GO:0005886">
    <property type="term" value="C:plasma membrane"/>
    <property type="evidence" value="ECO:0007669"/>
    <property type="project" value="UniProtKB-SubCell"/>
</dbReference>
<keyword evidence="14" id="KW-0175">Coiled coil</keyword>
<protein>
    <recommendedName>
        <fullName evidence="3">histidine kinase</fullName>
        <ecNumber evidence="3">2.7.13.3</ecNumber>
    </recommendedName>
</protein>
<dbReference type="Pfam" id="PF00512">
    <property type="entry name" value="HisKA"/>
    <property type="match status" value="1"/>
</dbReference>
<dbReference type="STRING" id="1592317.DPF_2523"/>
<dbReference type="InterPro" id="IPR036890">
    <property type="entry name" value="HATPase_C_sf"/>
</dbReference>
<dbReference type="PANTHER" id="PTHR44936:SF10">
    <property type="entry name" value="SENSOR PROTEIN RSTB"/>
    <property type="match status" value="1"/>
</dbReference>
<evidence type="ECO:0000256" key="11">
    <source>
        <dbReference type="ARBA" id="ARBA00022989"/>
    </source>
</evidence>
<comment type="subcellular location">
    <subcellularLocation>
        <location evidence="2">Cell membrane</location>
        <topology evidence="2">Multi-pass membrane protein</topology>
    </subcellularLocation>
</comment>
<proteinExistence type="predicted"/>
<keyword evidence="10" id="KW-0067">ATP-binding</keyword>
<dbReference type="SUPFAM" id="SSF55874">
    <property type="entry name" value="ATPase domain of HSP90 chaperone/DNA topoisomerase II/histidine kinase"/>
    <property type="match status" value="1"/>
</dbReference>
<dbReference type="SUPFAM" id="SSF47384">
    <property type="entry name" value="Homodimeric domain of signal transducing histidine kinase"/>
    <property type="match status" value="1"/>
</dbReference>
<evidence type="ECO:0000256" key="3">
    <source>
        <dbReference type="ARBA" id="ARBA00012438"/>
    </source>
</evidence>
<sequence>MSQSPYQRIRLHPNIQHERKKRQRELWLALVGIVLIGVLSWVELKFFGVNSYLFLGLFNVNLILLLLVLFLVVRNVVKLALERKRNVLGAKLRTRLVVIFFSLSIIPTLLMFFLSIKFVQTSVDYWFKAQVEGSMEQALTVGQAVYNTVKDRLEGKGEGIIETIRASQFVWGGKGMDRFLISRSKDLDLTLIGVLTPSRREQNWHAEPEWESSWRDVKKGIAWAELQERQRFWSAVWPGKDADLVVGIVPVDKGATGYLVLGATLPQGLLFKLDQIVRGVNEYKQLRTLKYPLKVALYFILGIMTMMIILGATWFGFRLAKEISAPIQALAIGTKRIARGDLGVRIDDESGDELGLLVQSFNKMAMDLENSQIGLKQAKERLERQNAELESKSRYMEAVLDNITAGVISLDGQGRINTFNKAAETILGIEASSIMGSSPMKLLQGEFARMVQEVLTQLQEMPSSQWQRQIDLNVGDMDIRLLVNAVVLHREGDEDSGIVAVFEDITELEKIQRMEAWKEVARRIAHEIKNPLTPIKLSAQRIESKFGSKISDPILTQCTRLIVRQVEHLQEMVKDFSSFAKLPELKLRYGDIVEVLEEIVGIFEQSHGRISWDLHVAPPLPELKFDREAMKRVFMNILLNAAEILGDDENGRVAMKVGYVEALHRVRIQIADNGPGLSSEERSRIFEPYFSSKRGGTGLGLTIVKSVIDDHHGYIRVHPNSPKGTTFVIELPAGKEQARWSRPV</sequence>
<dbReference type="AlphaFoldDB" id="A0A194AKM3"/>
<dbReference type="Pfam" id="PF02518">
    <property type="entry name" value="HATPase_c"/>
    <property type="match status" value="1"/>
</dbReference>
<evidence type="ECO:0000256" key="8">
    <source>
        <dbReference type="ARBA" id="ARBA00022741"/>
    </source>
</evidence>
<dbReference type="InterPro" id="IPR003660">
    <property type="entry name" value="HAMP_dom"/>
</dbReference>
<keyword evidence="20" id="KW-1185">Reference proteome</keyword>
<dbReference type="PIRSF" id="PIRSF037532">
    <property type="entry name" value="STHK_NtrY"/>
    <property type="match status" value="1"/>
</dbReference>
<evidence type="ECO:0000256" key="7">
    <source>
        <dbReference type="ARBA" id="ARBA00022692"/>
    </source>
</evidence>
<dbReference type="InterPro" id="IPR003661">
    <property type="entry name" value="HisK_dim/P_dom"/>
</dbReference>